<dbReference type="Pfam" id="PF11751">
    <property type="entry name" value="PorP_SprF"/>
    <property type="match status" value="1"/>
</dbReference>
<keyword evidence="3" id="KW-1185">Reference proteome</keyword>
<keyword evidence="1" id="KW-0732">Signal</keyword>
<organism evidence="2 3">
    <name type="scientific">Pedobacter steynii</name>
    <dbReference type="NCBI Taxonomy" id="430522"/>
    <lineage>
        <taxon>Bacteria</taxon>
        <taxon>Pseudomonadati</taxon>
        <taxon>Bacteroidota</taxon>
        <taxon>Sphingobacteriia</taxon>
        <taxon>Sphingobacteriales</taxon>
        <taxon>Sphingobacteriaceae</taxon>
        <taxon>Pedobacter</taxon>
    </lineage>
</organism>
<name>A0A1D7QB30_9SPHI</name>
<dbReference type="NCBIfam" id="TIGR03519">
    <property type="entry name" value="T9SS_PorP_fam"/>
    <property type="match status" value="1"/>
</dbReference>
<evidence type="ECO:0000313" key="2">
    <source>
        <dbReference type="EMBL" id="AOM75789.1"/>
    </source>
</evidence>
<accession>A0A1D7QB30</accession>
<protein>
    <recommendedName>
        <fullName evidence="4">Type IX secretion system membrane protein, PorP/SprF family</fullName>
    </recommendedName>
</protein>
<evidence type="ECO:0008006" key="4">
    <source>
        <dbReference type="Google" id="ProtNLM"/>
    </source>
</evidence>
<dbReference type="AlphaFoldDB" id="A0A1D7QB30"/>
<evidence type="ECO:0000313" key="3">
    <source>
        <dbReference type="Proteomes" id="UP000094313"/>
    </source>
</evidence>
<feature type="signal peptide" evidence="1">
    <location>
        <begin position="1"/>
        <end position="19"/>
    </location>
</feature>
<dbReference type="InterPro" id="IPR019861">
    <property type="entry name" value="PorP/SprF_Bacteroidetes"/>
</dbReference>
<dbReference type="KEGG" id="psty:BFS30_00540"/>
<sequence>MKKALLLFLLICIHQGLRAQQDSQFTQYLFNGLHINPAYAGTKGDYYIQSFYRSQWQGVTGAPKSFSIAADGSFYDGNVGLGLIVANDQIGAQTSLTAFANYAYHLRLNDEGNANLSFGLAAGMMQMGLNGRKLIEINPGDGAIMPYASQTKIYPDARFGIYYSSKKYFAGISATNLVARYMSDKNSNDFLVPVPEPHFYFSAGALFPLSDDIHIKPSILVKDDIKGPTSVDFNAFFLIKERVWIGSFYRGSYNIHNRNLQQNLPVNNSIGLITEIFATPDLRIGYSYDYSLGKLRGYGSGSHEISAGLYINKKDYKKTRLTRCYVF</sequence>
<dbReference type="RefSeq" id="WP_069377487.1">
    <property type="nucleotide sequence ID" value="NZ_CP017141.1"/>
</dbReference>
<feature type="chain" id="PRO_5009098268" description="Type IX secretion system membrane protein, PorP/SprF family" evidence="1">
    <location>
        <begin position="20"/>
        <end position="327"/>
    </location>
</feature>
<gene>
    <name evidence="2" type="ORF">BFS30_00540</name>
</gene>
<reference evidence="2 3" key="1">
    <citation type="submission" date="2016-08" db="EMBL/GenBank/DDBJ databases">
        <authorList>
            <person name="Seilhamer J.J."/>
        </authorList>
    </citation>
    <scope>NUCLEOTIDE SEQUENCE [LARGE SCALE GENOMIC DNA]</scope>
    <source>
        <strain evidence="2 3">DX4</strain>
    </source>
</reference>
<dbReference type="EMBL" id="CP017141">
    <property type="protein sequence ID" value="AOM75789.1"/>
    <property type="molecule type" value="Genomic_DNA"/>
</dbReference>
<proteinExistence type="predicted"/>
<dbReference type="Proteomes" id="UP000094313">
    <property type="component" value="Chromosome"/>
</dbReference>
<dbReference type="OrthoDB" id="1493187at2"/>
<evidence type="ECO:0000256" key="1">
    <source>
        <dbReference type="SAM" id="SignalP"/>
    </source>
</evidence>